<evidence type="ECO:0000313" key="2">
    <source>
        <dbReference type="EMBL" id="KAF0902084.1"/>
    </source>
</evidence>
<dbReference type="EMBL" id="SPHZ02000008">
    <property type="protein sequence ID" value="KAF0902084.1"/>
    <property type="molecule type" value="Genomic_DNA"/>
</dbReference>
<gene>
    <name evidence="2" type="ORF">E2562_012864</name>
</gene>
<protein>
    <submittedName>
        <fullName evidence="2">Uncharacterized protein</fullName>
    </submittedName>
</protein>
<feature type="region of interest" description="Disordered" evidence="1">
    <location>
        <begin position="1"/>
        <end position="23"/>
    </location>
</feature>
<name>A0A6G1CQI1_9ORYZ</name>
<comment type="caution">
    <text evidence="2">The sequence shown here is derived from an EMBL/GenBank/DDBJ whole genome shotgun (WGS) entry which is preliminary data.</text>
</comment>
<dbReference type="AlphaFoldDB" id="A0A6G1CQI1"/>
<evidence type="ECO:0000256" key="1">
    <source>
        <dbReference type="SAM" id="MobiDB-lite"/>
    </source>
</evidence>
<evidence type="ECO:0000313" key="3">
    <source>
        <dbReference type="Proteomes" id="UP000479710"/>
    </source>
</evidence>
<dbReference type="Proteomes" id="UP000479710">
    <property type="component" value="Unassembled WGS sequence"/>
</dbReference>
<reference evidence="2 3" key="1">
    <citation type="submission" date="2019-11" db="EMBL/GenBank/DDBJ databases">
        <title>Whole genome sequence of Oryza granulata.</title>
        <authorList>
            <person name="Li W."/>
        </authorList>
    </citation>
    <scope>NUCLEOTIDE SEQUENCE [LARGE SCALE GENOMIC DNA]</scope>
    <source>
        <strain evidence="3">cv. Menghai</strain>
        <tissue evidence="2">Leaf</tissue>
    </source>
</reference>
<organism evidence="2 3">
    <name type="scientific">Oryza meyeriana var. granulata</name>
    <dbReference type="NCBI Taxonomy" id="110450"/>
    <lineage>
        <taxon>Eukaryota</taxon>
        <taxon>Viridiplantae</taxon>
        <taxon>Streptophyta</taxon>
        <taxon>Embryophyta</taxon>
        <taxon>Tracheophyta</taxon>
        <taxon>Spermatophyta</taxon>
        <taxon>Magnoliopsida</taxon>
        <taxon>Liliopsida</taxon>
        <taxon>Poales</taxon>
        <taxon>Poaceae</taxon>
        <taxon>BOP clade</taxon>
        <taxon>Oryzoideae</taxon>
        <taxon>Oryzeae</taxon>
        <taxon>Oryzinae</taxon>
        <taxon>Oryza</taxon>
        <taxon>Oryza meyeriana</taxon>
    </lineage>
</organism>
<keyword evidence="3" id="KW-1185">Reference proteome</keyword>
<proteinExistence type="predicted"/>
<sequence length="61" mass="6493">MDDVGGGLMGEMREESRRGGRTCEVLGSGTGANVLGIEAMKVCQQYRTCSSSSSLFTIDEE</sequence>
<accession>A0A6G1CQI1</accession>